<sequence>MTEIAEKIRDSLACISAAARFSTNNHAFWKSINQLILDSNVKVKVIAWIEFDERDGETKQAKMRVWRDTLKRKLQWLHAIDVSINNIDNPPPLKDCVATPN</sequence>
<name>A0A5J4RA84_9ZZZZ</name>
<proteinExistence type="predicted"/>
<protein>
    <submittedName>
        <fullName evidence="1">Uncharacterized protein</fullName>
    </submittedName>
</protein>
<organism evidence="1">
    <name type="scientific">termite gut metagenome</name>
    <dbReference type="NCBI Taxonomy" id="433724"/>
    <lineage>
        <taxon>unclassified sequences</taxon>
        <taxon>metagenomes</taxon>
        <taxon>organismal metagenomes</taxon>
    </lineage>
</organism>
<dbReference type="AlphaFoldDB" id="A0A5J4RA84"/>
<comment type="caution">
    <text evidence="1">The sequence shown here is derived from an EMBL/GenBank/DDBJ whole genome shotgun (WGS) entry which is preliminary data.</text>
</comment>
<reference evidence="1" key="1">
    <citation type="submission" date="2019-03" db="EMBL/GenBank/DDBJ databases">
        <title>Single cell metagenomics reveals metabolic interactions within the superorganism composed of flagellate Streblomastix strix and complex community of Bacteroidetes bacteria on its surface.</title>
        <authorList>
            <person name="Treitli S.C."/>
            <person name="Kolisko M."/>
            <person name="Husnik F."/>
            <person name="Keeling P."/>
            <person name="Hampl V."/>
        </authorList>
    </citation>
    <scope>NUCLEOTIDE SEQUENCE</scope>
    <source>
        <strain evidence="1">STM</strain>
    </source>
</reference>
<evidence type="ECO:0000313" key="1">
    <source>
        <dbReference type="EMBL" id="KAA6329871.1"/>
    </source>
</evidence>
<dbReference type="EMBL" id="SNRY01001583">
    <property type="protein sequence ID" value="KAA6329871.1"/>
    <property type="molecule type" value="Genomic_DNA"/>
</dbReference>
<gene>
    <name evidence="1" type="ORF">EZS27_021360</name>
</gene>
<accession>A0A5J4RA84</accession>